<feature type="compositionally biased region" description="Basic residues" evidence="1">
    <location>
        <begin position="16"/>
        <end position="37"/>
    </location>
</feature>
<feature type="compositionally biased region" description="Basic residues" evidence="1">
    <location>
        <begin position="100"/>
        <end position="111"/>
    </location>
</feature>
<proteinExistence type="predicted"/>
<dbReference type="Proteomes" id="UP001152888">
    <property type="component" value="Unassembled WGS sequence"/>
</dbReference>
<dbReference type="OrthoDB" id="5987799at2759"/>
<name>A0A9P0LQQ6_ACAOB</name>
<evidence type="ECO:0000313" key="3">
    <source>
        <dbReference type="Proteomes" id="UP001152888"/>
    </source>
</evidence>
<dbReference type="EMBL" id="CAKOFQ010007316">
    <property type="protein sequence ID" value="CAH1998144.1"/>
    <property type="molecule type" value="Genomic_DNA"/>
</dbReference>
<evidence type="ECO:0000313" key="2">
    <source>
        <dbReference type="EMBL" id="CAH1998144.1"/>
    </source>
</evidence>
<feature type="compositionally biased region" description="Basic and acidic residues" evidence="1">
    <location>
        <begin position="38"/>
        <end position="52"/>
    </location>
</feature>
<protein>
    <submittedName>
        <fullName evidence="2">Uncharacterized protein</fullName>
    </submittedName>
</protein>
<evidence type="ECO:0000256" key="1">
    <source>
        <dbReference type="SAM" id="MobiDB-lite"/>
    </source>
</evidence>
<feature type="compositionally biased region" description="Basic and acidic residues" evidence="1">
    <location>
        <begin position="68"/>
        <end position="85"/>
    </location>
</feature>
<dbReference type="AlphaFoldDB" id="A0A9P0LQQ6"/>
<feature type="compositionally biased region" description="Low complexity" evidence="1">
    <location>
        <begin position="121"/>
        <end position="137"/>
    </location>
</feature>
<organism evidence="2 3">
    <name type="scientific">Acanthoscelides obtectus</name>
    <name type="common">Bean weevil</name>
    <name type="synonym">Bruchus obtectus</name>
    <dbReference type="NCBI Taxonomy" id="200917"/>
    <lineage>
        <taxon>Eukaryota</taxon>
        <taxon>Metazoa</taxon>
        <taxon>Ecdysozoa</taxon>
        <taxon>Arthropoda</taxon>
        <taxon>Hexapoda</taxon>
        <taxon>Insecta</taxon>
        <taxon>Pterygota</taxon>
        <taxon>Neoptera</taxon>
        <taxon>Endopterygota</taxon>
        <taxon>Coleoptera</taxon>
        <taxon>Polyphaga</taxon>
        <taxon>Cucujiformia</taxon>
        <taxon>Chrysomeloidea</taxon>
        <taxon>Chrysomelidae</taxon>
        <taxon>Bruchinae</taxon>
        <taxon>Bruchini</taxon>
        <taxon>Acanthoscelides</taxon>
    </lineage>
</organism>
<gene>
    <name evidence="2" type="ORF">ACAOBT_LOCUS24182</name>
</gene>
<sequence length="177" mass="20452">MRHHAHQCPGTGHQTQKVRPHTQRCPKKRKRKKKKRKCDPEFELCHTPENRGQHKRPNAPKKAQTRNNKCDDSKDSEVCQRDMSSKKKHKLNHSEIVSDKKKKNKNKKGVRRRLELEQVEVESTTTTTQSPTSTTSSDMDEDYGFDFSTHHDWEESTPSYNVSTVVPDANVTAPPPK</sequence>
<reference evidence="2" key="1">
    <citation type="submission" date="2022-03" db="EMBL/GenBank/DDBJ databases">
        <authorList>
            <person name="Sayadi A."/>
        </authorList>
    </citation>
    <scope>NUCLEOTIDE SEQUENCE</scope>
</reference>
<feature type="region of interest" description="Disordered" evidence="1">
    <location>
        <begin position="1"/>
        <end position="177"/>
    </location>
</feature>
<keyword evidence="3" id="KW-1185">Reference proteome</keyword>
<comment type="caution">
    <text evidence="2">The sequence shown here is derived from an EMBL/GenBank/DDBJ whole genome shotgun (WGS) entry which is preliminary data.</text>
</comment>
<accession>A0A9P0LQQ6</accession>